<keyword evidence="2" id="KW-1185">Reference proteome</keyword>
<dbReference type="AlphaFoldDB" id="A0A016WG68"/>
<reference evidence="2" key="1">
    <citation type="journal article" date="2015" name="Nat. Genet.">
        <title>The genome and transcriptome of the zoonotic hookworm Ancylostoma ceylanicum identify infection-specific gene families.</title>
        <authorList>
            <person name="Schwarz E.M."/>
            <person name="Hu Y."/>
            <person name="Antoshechkin I."/>
            <person name="Miller M.M."/>
            <person name="Sternberg P.W."/>
            <person name="Aroian R.V."/>
        </authorList>
    </citation>
    <scope>NUCLEOTIDE SEQUENCE</scope>
    <source>
        <strain evidence="2">HY135</strain>
    </source>
</reference>
<sequence length="88" mass="10328">MLRGKVYLIRCEGCGEKYVGETMRPIRRRMDEHRRALTNPASYPSESILFPEYLVLLLSDEGVNAESSHIKIFTRLHDINRRETQHLL</sequence>
<gene>
    <name evidence="1" type="primary">Acey_s0708.g1714</name>
    <name evidence="1" type="ORF">Y032_0708g1714</name>
</gene>
<dbReference type="OrthoDB" id="10057701at2759"/>
<name>A0A016WG68_9BILA</name>
<accession>A0A016WG68</accession>
<evidence type="ECO:0000313" key="1">
    <source>
        <dbReference type="EMBL" id="EYC38581.1"/>
    </source>
</evidence>
<evidence type="ECO:0000313" key="2">
    <source>
        <dbReference type="Proteomes" id="UP000024635"/>
    </source>
</evidence>
<protein>
    <recommendedName>
        <fullName evidence="3">GIY-YIG domain-containing protein</fullName>
    </recommendedName>
</protein>
<proteinExistence type="predicted"/>
<dbReference type="EMBL" id="JARK01000308">
    <property type="protein sequence ID" value="EYC38581.1"/>
    <property type="molecule type" value="Genomic_DNA"/>
</dbReference>
<evidence type="ECO:0008006" key="3">
    <source>
        <dbReference type="Google" id="ProtNLM"/>
    </source>
</evidence>
<comment type="caution">
    <text evidence="1">The sequence shown here is derived from an EMBL/GenBank/DDBJ whole genome shotgun (WGS) entry which is preliminary data.</text>
</comment>
<dbReference type="Proteomes" id="UP000024635">
    <property type="component" value="Unassembled WGS sequence"/>
</dbReference>
<organism evidence="1 2">
    <name type="scientific">Ancylostoma ceylanicum</name>
    <dbReference type="NCBI Taxonomy" id="53326"/>
    <lineage>
        <taxon>Eukaryota</taxon>
        <taxon>Metazoa</taxon>
        <taxon>Ecdysozoa</taxon>
        <taxon>Nematoda</taxon>
        <taxon>Chromadorea</taxon>
        <taxon>Rhabditida</taxon>
        <taxon>Rhabditina</taxon>
        <taxon>Rhabditomorpha</taxon>
        <taxon>Strongyloidea</taxon>
        <taxon>Ancylostomatidae</taxon>
        <taxon>Ancylostomatinae</taxon>
        <taxon>Ancylostoma</taxon>
    </lineage>
</organism>